<proteinExistence type="inferred from homology"/>
<protein>
    <submittedName>
        <fullName evidence="9">Sugar ABC transporter permease</fullName>
    </submittedName>
</protein>
<accession>A0A9D1DPE6</accession>
<organism evidence="9 10">
    <name type="scientific">Candidatus Gallacutalibacter pullicola</name>
    <dbReference type="NCBI Taxonomy" id="2840830"/>
    <lineage>
        <taxon>Bacteria</taxon>
        <taxon>Bacillati</taxon>
        <taxon>Bacillota</taxon>
        <taxon>Clostridia</taxon>
        <taxon>Eubacteriales</taxon>
        <taxon>Candidatus Gallacutalibacter</taxon>
    </lineage>
</organism>
<evidence type="ECO:0000256" key="7">
    <source>
        <dbReference type="RuleBase" id="RU363032"/>
    </source>
</evidence>
<gene>
    <name evidence="9" type="ORF">IAA54_03055</name>
</gene>
<dbReference type="Gene3D" id="1.10.3720.10">
    <property type="entry name" value="MetI-like"/>
    <property type="match status" value="1"/>
</dbReference>
<evidence type="ECO:0000256" key="6">
    <source>
        <dbReference type="ARBA" id="ARBA00023136"/>
    </source>
</evidence>
<evidence type="ECO:0000256" key="4">
    <source>
        <dbReference type="ARBA" id="ARBA00022692"/>
    </source>
</evidence>
<dbReference type="GO" id="GO:0005886">
    <property type="term" value="C:plasma membrane"/>
    <property type="evidence" value="ECO:0007669"/>
    <property type="project" value="UniProtKB-SubCell"/>
</dbReference>
<feature type="domain" description="ABC transmembrane type-1" evidence="8">
    <location>
        <begin position="90"/>
        <end position="305"/>
    </location>
</feature>
<reference evidence="9" key="2">
    <citation type="journal article" date="2021" name="PeerJ">
        <title>Extensive microbial diversity within the chicken gut microbiome revealed by metagenomics and culture.</title>
        <authorList>
            <person name="Gilroy R."/>
            <person name="Ravi A."/>
            <person name="Getino M."/>
            <person name="Pursley I."/>
            <person name="Horton D.L."/>
            <person name="Alikhan N.F."/>
            <person name="Baker D."/>
            <person name="Gharbi K."/>
            <person name="Hall N."/>
            <person name="Watson M."/>
            <person name="Adriaenssens E.M."/>
            <person name="Foster-Nyarko E."/>
            <person name="Jarju S."/>
            <person name="Secka A."/>
            <person name="Antonio M."/>
            <person name="Oren A."/>
            <person name="Chaudhuri R.R."/>
            <person name="La Ragione R."/>
            <person name="Hildebrand F."/>
            <person name="Pallen M.J."/>
        </authorList>
    </citation>
    <scope>NUCLEOTIDE SEQUENCE</scope>
    <source>
        <strain evidence="9">ChiSjej1B19-7085</strain>
    </source>
</reference>
<dbReference type="EMBL" id="DVHF01000036">
    <property type="protein sequence ID" value="HIR56622.1"/>
    <property type="molecule type" value="Genomic_DNA"/>
</dbReference>
<dbReference type="Proteomes" id="UP000886785">
    <property type="component" value="Unassembled WGS sequence"/>
</dbReference>
<dbReference type="InterPro" id="IPR050809">
    <property type="entry name" value="UgpAE/MalFG_permease"/>
</dbReference>
<feature type="transmembrane region" description="Helical" evidence="7">
    <location>
        <begin position="284"/>
        <end position="304"/>
    </location>
</feature>
<evidence type="ECO:0000313" key="10">
    <source>
        <dbReference type="Proteomes" id="UP000886785"/>
    </source>
</evidence>
<keyword evidence="5 7" id="KW-1133">Transmembrane helix</keyword>
<evidence type="ECO:0000259" key="8">
    <source>
        <dbReference type="PROSITE" id="PS50928"/>
    </source>
</evidence>
<dbReference type="InterPro" id="IPR035906">
    <property type="entry name" value="MetI-like_sf"/>
</dbReference>
<evidence type="ECO:0000256" key="5">
    <source>
        <dbReference type="ARBA" id="ARBA00022989"/>
    </source>
</evidence>
<dbReference type="PANTHER" id="PTHR43227:SF11">
    <property type="entry name" value="BLL4140 PROTEIN"/>
    <property type="match status" value="1"/>
</dbReference>
<comment type="similarity">
    <text evidence="7">Belongs to the binding-protein-dependent transport system permease family.</text>
</comment>
<reference evidence="9" key="1">
    <citation type="submission" date="2020-10" db="EMBL/GenBank/DDBJ databases">
        <authorList>
            <person name="Gilroy R."/>
        </authorList>
    </citation>
    <scope>NUCLEOTIDE SEQUENCE</scope>
    <source>
        <strain evidence="9">ChiSjej1B19-7085</strain>
    </source>
</reference>
<feature type="transmembrane region" description="Helical" evidence="7">
    <location>
        <begin position="26"/>
        <end position="48"/>
    </location>
</feature>
<dbReference type="PANTHER" id="PTHR43227">
    <property type="entry name" value="BLL4140 PROTEIN"/>
    <property type="match status" value="1"/>
</dbReference>
<feature type="transmembrane region" description="Helical" evidence="7">
    <location>
        <begin position="130"/>
        <end position="150"/>
    </location>
</feature>
<keyword evidence="4 7" id="KW-0812">Transmembrane</keyword>
<keyword evidence="2 7" id="KW-0813">Transport</keyword>
<feature type="transmembrane region" description="Helical" evidence="7">
    <location>
        <begin position="94"/>
        <end position="118"/>
    </location>
</feature>
<dbReference type="InterPro" id="IPR000515">
    <property type="entry name" value="MetI-like"/>
</dbReference>
<evidence type="ECO:0000256" key="3">
    <source>
        <dbReference type="ARBA" id="ARBA00022475"/>
    </source>
</evidence>
<dbReference type="PROSITE" id="PS50928">
    <property type="entry name" value="ABC_TM1"/>
    <property type="match status" value="1"/>
</dbReference>
<feature type="transmembrane region" description="Helical" evidence="7">
    <location>
        <begin position="191"/>
        <end position="214"/>
    </location>
</feature>
<name>A0A9D1DPE6_9FIRM</name>
<dbReference type="AlphaFoldDB" id="A0A9D1DPE6"/>
<comment type="subcellular location">
    <subcellularLocation>
        <location evidence="1 7">Cell membrane</location>
        <topology evidence="1 7">Multi-pass membrane protein</topology>
    </subcellularLocation>
</comment>
<evidence type="ECO:0000256" key="1">
    <source>
        <dbReference type="ARBA" id="ARBA00004651"/>
    </source>
</evidence>
<evidence type="ECO:0000313" key="9">
    <source>
        <dbReference type="EMBL" id="HIR56622.1"/>
    </source>
</evidence>
<dbReference type="CDD" id="cd06261">
    <property type="entry name" value="TM_PBP2"/>
    <property type="match status" value="1"/>
</dbReference>
<keyword evidence="6 7" id="KW-0472">Membrane</keyword>
<sequence length="318" mass="36263">MGTKTARLSAGTVPQSRKKKFLARLYNYRFVYLLALPGFIYFLVFKIAPLWGLTLAFKDYNPYAGFWGSEWVGFDNFITFFKSNNFYIMLRNTVVISLMNLVFFFPAPVLLSILMNEIRGEKFKRLTQTIVYLPHFLSWVVIAGLTFFLFSSDIGLINKIILATGGETVGFLSDPDLFWWFLLGQNIWKEIGWNSIIFLAAITQIDLAMYEAALIDGATRMQKIRYITLPSIAPTIITMFIIRLGNVFDVSFEQILMMKNSFVMDVAEVFDTYSYTQGIMQGNFSTAITVGIFKGVVSVILVILSNKIIKQLGYDGIY</sequence>
<comment type="caution">
    <text evidence="9">The sequence shown here is derived from an EMBL/GenBank/DDBJ whole genome shotgun (WGS) entry which is preliminary data.</text>
</comment>
<feature type="transmembrane region" description="Helical" evidence="7">
    <location>
        <begin position="226"/>
        <end position="248"/>
    </location>
</feature>
<evidence type="ECO:0000256" key="2">
    <source>
        <dbReference type="ARBA" id="ARBA00022448"/>
    </source>
</evidence>
<dbReference type="SUPFAM" id="SSF161098">
    <property type="entry name" value="MetI-like"/>
    <property type="match status" value="1"/>
</dbReference>
<keyword evidence="3" id="KW-1003">Cell membrane</keyword>
<dbReference type="Pfam" id="PF00528">
    <property type="entry name" value="BPD_transp_1"/>
    <property type="match status" value="1"/>
</dbReference>
<dbReference type="GO" id="GO:0055085">
    <property type="term" value="P:transmembrane transport"/>
    <property type="evidence" value="ECO:0007669"/>
    <property type="project" value="InterPro"/>
</dbReference>